<proteinExistence type="predicted"/>
<dbReference type="AlphaFoldDB" id="A0A915CMS5"/>
<dbReference type="InterPro" id="IPR009617">
    <property type="entry name" value="Seipin"/>
</dbReference>
<keyword evidence="3 8" id="KW-0812">Transmembrane</keyword>
<dbReference type="Pfam" id="PF06775">
    <property type="entry name" value="Seipin"/>
    <property type="match status" value="1"/>
</dbReference>
<keyword evidence="5 8" id="KW-1133">Transmembrane helix</keyword>
<dbReference type="PANTHER" id="PTHR21212">
    <property type="entry name" value="BERNARDINELLI-SEIP CONGENITAL LIPODYSTROPHY 2 HOMOLOG BSCL2 PROTEIN"/>
    <property type="match status" value="1"/>
</dbReference>
<evidence type="ECO:0000256" key="2">
    <source>
        <dbReference type="ARBA" id="ARBA00022064"/>
    </source>
</evidence>
<dbReference type="WBParaSite" id="jg10751">
    <property type="protein sequence ID" value="jg10751"/>
    <property type="gene ID" value="jg10751"/>
</dbReference>
<keyword evidence="9" id="KW-1185">Reference proteome</keyword>
<evidence type="ECO:0000256" key="3">
    <source>
        <dbReference type="ARBA" id="ARBA00022692"/>
    </source>
</evidence>
<dbReference type="Proteomes" id="UP000887574">
    <property type="component" value="Unplaced"/>
</dbReference>
<evidence type="ECO:0000313" key="9">
    <source>
        <dbReference type="Proteomes" id="UP000887574"/>
    </source>
</evidence>
<dbReference type="GO" id="GO:0140042">
    <property type="term" value="P:lipid droplet formation"/>
    <property type="evidence" value="ECO:0007669"/>
    <property type="project" value="UniProtKB-ARBA"/>
</dbReference>
<evidence type="ECO:0000256" key="7">
    <source>
        <dbReference type="ARBA" id="ARBA00023136"/>
    </source>
</evidence>
<dbReference type="GO" id="GO:0006629">
    <property type="term" value="P:lipid metabolic process"/>
    <property type="evidence" value="ECO:0007669"/>
    <property type="project" value="UniProtKB-KW"/>
</dbReference>
<dbReference type="CDD" id="cd23995">
    <property type="entry name" value="Seipin_BSCL2_like"/>
    <property type="match status" value="1"/>
</dbReference>
<protein>
    <recommendedName>
        <fullName evidence="2">Seipin</fullName>
    </recommendedName>
</protein>
<name>A0A915CMS5_9BILA</name>
<evidence type="ECO:0000256" key="5">
    <source>
        <dbReference type="ARBA" id="ARBA00022989"/>
    </source>
</evidence>
<keyword evidence="4" id="KW-0256">Endoplasmic reticulum</keyword>
<feature type="transmembrane region" description="Helical" evidence="8">
    <location>
        <begin position="24"/>
        <end position="45"/>
    </location>
</feature>
<keyword evidence="7 8" id="KW-0472">Membrane</keyword>
<evidence type="ECO:0000256" key="1">
    <source>
        <dbReference type="ARBA" id="ARBA00004477"/>
    </source>
</evidence>
<dbReference type="GO" id="GO:0005789">
    <property type="term" value="C:endoplasmic reticulum membrane"/>
    <property type="evidence" value="ECO:0007669"/>
    <property type="project" value="UniProtKB-SubCell"/>
</dbReference>
<comment type="subcellular location">
    <subcellularLocation>
        <location evidence="1">Endoplasmic reticulum membrane</location>
        <topology evidence="1">Multi-pass membrane protein</topology>
    </subcellularLocation>
</comment>
<sequence>MINSVSTGSGRVWNAVQQFSLDRAIIFVIQLILVVYLSFLTPLFVRYALAAKFVERVEPLEFTFQTCKNLESICSFPEAVVALEEENALSLQPGYQYSFTLEFTIFDTPQNRQLVASYNKGVPVLKSFTSRSFIAGLFVKARNVMFLPVYLCGFFADNAEPEVISVRFPNLYLEKYEGRTKFMVIQLQNKYIQISSASLKIRARVGLLCYIISEFPVLSYIFLLTTSFGIYFTVFVLHWAYKGINFFYLYSNGVSKSINVSNSTIKDSILNGSGKMNEDPSKTNKIMQAVGEMQLNLLASSPTLERKSAVEKEDFQLTKRTGYSKSEVPECPVLTNIHGWDVKPQK</sequence>
<evidence type="ECO:0000256" key="4">
    <source>
        <dbReference type="ARBA" id="ARBA00022824"/>
    </source>
</evidence>
<evidence type="ECO:0000313" key="10">
    <source>
        <dbReference type="WBParaSite" id="jg10751"/>
    </source>
</evidence>
<evidence type="ECO:0000256" key="6">
    <source>
        <dbReference type="ARBA" id="ARBA00023098"/>
    </source>
</evidence>
<accession>A0A915CMS5</accession>
<keyword evidence="6" id="KW-0443">Lipid metabolism</keyword>
<dbReference type="PANTHER" id="PTHR21212:SF0">
    <property type="entry name" value="SEIPIN"/>
    <property type="match status" value="1"/>
</dbReference>
<organism evidence="9 10">
    <name type="scientific">Ditylenchus dipsaci</name>
    <dbReference type="NCBI Taxonomy" id="166011"/>
    <lineage>
        <taxon>Eukaryota</taxon>
        <taxon>Metazoa</taxon>
        <taxon>Ecdysozoa</taxon>
        <taxon>Nematoda</taxon>
        <taxon>Chromadorea</taxon>
        <taxon>Rhabditida</taxon>
        <taxon>Tylenchina</taxon>
        <taxon>Tylenchomorpha</taxon>
        <taxon>Sphaerularioidea</taxon>
        <taxon>Anguinidae</taxon>
        <taxon>Anguininae</taxon>
        <taxon>Ditylenchus</taxon>
    </lineage>
</organism>
<evidence type="ECO:0000256" key="8">
    <source>
        <dbReference type="SAM" id="Phobius"/>
    </source>
</evidence>
<reference evidence="10" key="1">
    <citation type="submission" date="2022-11" db="UniProtKB">
        <authorList>
            <consortium name="WormBaseParasite"/>
        </authorList>
    </citation>
    <scope>IDENTIFICATION</scope>
</reference>